<reference evidence="1" key="1">
    <citation type="submission" date="2023-04" db="EMBL/GenBank/DDBJ databases">
        <title>A chromosome-level genome assembly of the parasitoid wasp Eretmocerus hayati.</title>
        <authorList>
            <person name="Zhong Y."/>
            <person name="Liu S."/>
            <person name="Liu Y."/>
        </authorList>
    </citation>
    <scope>NUCLEOTIDE SEQUENCE</scope>
    <source>
        <strain evidence="1">ZJU_SS_LIU_2023</strain>
    </source>
</reference>
<keyword evidence="2" id="KW-1185">Reference proteome</keyword>
<evidence type="ECO:0000313" key="2">
    <source>
        <dbReference type="Proteomes" id="UP001239111"/>
    </source>
</evidence>
<comment type="caution">
    <text evidence="1">The sequence shown here is derived from an EMBL/GenBank/DDBJ whole genome shotgun (WGS) entry which is preliminary data.</text>
</comment>
<proteinExistence type="predicted"/>
<dbReference type="EMBL" id="CM056744">
    <property type="protein sequence ID" value="KAJ8668244.1"/>
    <property type="molecule type" value="Genomic_DNA"/>
</dbReference>
<dbReference type="Proteomes" id="UP001239111">
    <property type="component" value="Chromosome 4"/>
</dbReference>
<accession>A0ACC2NAM1</accession>
<name>A0ACC2NAM1_9HYME</name>
<evidence type="ECO:0000313" key="1">
    <source>
        <dbReference type="EMBL" id="KAJ8668244.1"/>
    </source>
</evidence>
<sequence length="286" mass="31869">MKLKTKLITPPILKLCIWLWICSISKAEPLHGAPDSLPHVDVGKKDSIALITSDNEIHLCTGSLILKNQVLTAASCLKNIPTQDLRVIFGTTDSSLSVHKKFNVLSKITYEEWCGNQVLCFYEKYTDDLCILKLDVVDTGIKPIIIGGNLDTSFKQIKVAGWGLVSNSFHNTYYPKRPRSAAMETLSKTEYEQRVRSQIPECFSDVVLPNKVVCAVSQPAVLAVEGDFGGPVFVFYQRQISGILIQRCPLSNPLDVNVKQVNLILKLSHFKEFLTDAVSAEIKLYL</sequence>
<protein>
    <submittedName>
        <fullName evidence="1">Uncharacterized protein</fullName>
    </submittedName>
</protein>
<gene>
    <name evidence="1" type="ORF">QAD02_009907</name>
</gene>
<organism evidence="1 2">
    <name type="scientific">Eretmocerus hayati</name>
    <dbReference type="NCBI Taxonomy" id="131215"/>
    <lineage>
        <taxon>Eukaryota</taxon>
        <taxon>Metazoa</taxon>
        <taxon>Ecdysozoa</taxon>
        <taxon>Arthropoda</taxon>
        <taxon>Hexapoda</taxon>
        <taxon>Insecta</taxon>
        <taxon>Pterygota</taxon>
        <taxon>Neoptera</taxon>
        <taxon>Endopterygota</taxon>
        <taxon>Hymenoptera</taxon>
        <taxon>Apocrita</taxon>
        <taxon>Proctotrupomorpha</taxon>
        <taxon>Chalcidoidea</taxon>
        <taxon>Aphelinidae</taxon>
        <taxon>Aphelininae</taxon>
        <taxon>Eretmocerus</taxon>
    </lineage>
</organism>